<evidence type="ECO:0000256" key="1">
    <source>
        <dbReference type="SAM" id="Phobius"/>
    </source>
</evidence>
<feature type="transmembrane region" description="Helical" evidence="1">
    <location>
        <begin position="87"/>
        <end position="113"/>
    </location>
</feature>
<dbReference type="Proteomes" id="UP000295748">
    <property type="component" value="Chromosome"/>
</dbReference>
<keyword evidence="3" id="KW-1185">Reference proteome</keyword>
<accession>A0ABX5SQI2</accession>
<feature type="transmembrane region" description="Helical" evidence="1">
    <location>
        <begin position="125"/>
        <end position="143"/>
    </location>
</feature>
<protein>
    <recommendedName>
        <fullName evidence="4">DUF2975 domain-containing protein</fullName>
    </recommendedName>
</protein>
<keyword evidence="1" id="KW-1133">Transmembrane helix</keyword>
<proteinExistence type="predicted"/>
<feature type="transmembrane region" description="Helical" evidence="1">
    <location>
        <begin position="167"/>
        <end position="188"/>
    </location>
</feature>
<keyword evidence="1" id="KW-0812">Transmembrane</keyword>
<evidence type="ECO:0000313" key="3">
    <source>
        <dbReference type="Proteomes" id="UP000295748"/>
    </source>
</evidence>
<evidence type="ECO:0008006" key="4">
    <source>
        <dbReference type="Google" id="ProtNLM"/>
    </source>
</evidence>
<sequence length="202" mass="21477">MEQTTRKERNEILSTLGVSGVLAVFVLLAAVIRWLETFTPEGTSVAVPFGFVPTELSPQDGLPPTAVDVTWGNVAADGTNLLSVLSLAASIVVGAVAALTVIALFAVLALRFLRGRFFDATNPRLLDAAGWTMFAGALAVYFLDTLGRNGVLAAAGLADFDPNSWVLVWPFFAVWIGATVLGLLSLAFRRGIRLQRDSEGLV</sequence>
<dbReference type="RefSeq" id="WP_135062805.1">
    <property type="nucleotide sequence ID" value="NZ_CP038266.1"/>
</dbReference>
<feature type="transmembrane region" description="Helical" evidence="1">
    <location>
        <begin position="12"/>
        <end position="35"/>
    </location>
</feature>
<keyword evidence="1" id="KW-0472">Membrane</keyword>
<organism evidence="2 3">
    <name type="scientific">Microbacterium wangchenii</name>
    <dbReference type="NCBI Taxonomy" id="2541726"/>
    <lineage>
        <taxon>Bacteria</taxon>
        <taxon>Bacillati</taxon>
        <taxon>Actinomycetota</taxon>
        <taxon>Actinomycetes</taxon>
        <taxon>Micrococcales</taxon>
        <taxon>Microbacteriaceae</taxon>
        <taxon>Microbacterium</taxon>
    </lineage>
</organism>
<dbReference type="EMBL" id="CP038266">
    <property type="protein sequence ID" value="QBR87441.1"/>
    <property type="molecule type" value="Genomic_DNA"/>
</dbReference>
<name>A0ABX5SQI2_9MICO</name>
<reference evidence="2 3" key="1">
    <citation type="submission" date="2019-03" db="EMBL/GenBank/DDBJ databases">
        <authorList>
            <person name="Dong K."/>
        </authorList>
    </citation>
    <scope>NUCLEOTIDE SEQUENCE [LARGE SCALE GENOMIC DNA]</scope>
    <source>
        <strain evidence="3">dk512</strain>
    </source>
</reference>
<evidence type="ECO:0000313" key="2">
    <source>
        <dbReference type="EMBL" id="QBR87441.1"/>
    </source>
</evidence>
<gene>
    <name evidence="2" type="ORF">E4K62_01245</name>
</gene>